<proteinExistence type="predicted"/>
<organism evidence="2 3">
    <name type="scientific">Coniochaeta hoffmannii</name>
    <dbReference type="NCBI Taxonomy" id="91930"/>
    <lineage>
        <taxon>Eukaryota</taxon>
        <taxon>Fungi</taxon>
        <taxon>Dikarya</taxon>
        <taxon>Ascomycota</taxon>
        <taxon>Pezizomycotina</taxon>
        <taxon>Sordariomycetes</taxon>
        <taxon>Sordariomycetidae</taxon>
        <taxon>Coniochaetales</taxon>
        <taxon>Coniochaetaceae</taxon>
        <taxon>Coniochaeta</taxon>
    </lineage>
</organism>
<comment type="caution">
    <text evidence="2">The sequence shown here is derived from an EMBL/GenBank/DDBJ whole genome shotgun (WGS) entry which is preliminary data.</text>
</comment>
<dbReference type="Proteomes" id="UP001174691">
    <property type="component" value="Unassembled WGS sequence"/>
</dbReference>
<feature type="compositionally biased region" description="Pro residues" evidence="1">
    <location>
        <begin position="1"/>
        <end position="21"/>
    </location>
</feature>
<sequence length="116" mass="12499">METQPPPYRVAPTETQPPPYRDSPERVPAVPARLAHLGTAAFEQTVMDRLDRLEASQARTEALAIFDGQARSQVCSKAWARHTLFCDTGPRPGGRGWCCGGTSDAFSGRGATPCAI</sequence>
<gene>
    <name evidence="2" type="ORF">NKR19_g8748</name>
</gene>
<evidence type="ECO:0000313" key="2">
    <source>
        <dbReference type="EMBL" id="KAJ9134212.1"/>
    </source>
</evidence>
<protein>
    <submittedName>
        <fullName evidence="2">Uncharacterized protein</fullName>
    </submittedName>
</protein>
<accession>A0AA38RDI2</accession>
<evidence type="ECO:0000313" key="3">
    <source>
        <dbReference type="Proteomes" id="UP001174691"/>
    </source>
</evidence>
<evidence type="ECO:0000256" key="1">
    <source>
        <dbReference type="SAM" id="MobiDB-lite"/>
    </source>
</evidence>
<dbReference type="EMBL" id="JANBVN010000187">
    <property type="protein sequence ID" value="KAJ9134212.1"/>
    <property type="molecule type" value="Genomic_DNA"/>
</dbReference>
<dbReference type="AlphaFoldDB" id="A0AA38RDI2"/>
<reference evidence="2" key="1">
    <citation type="submission" date="2022-07" db="EMBL/GenBank/DDBJ databases">
        <title>Fungi with potential for degradation of polypropylene.</title>
        <authorList>
            <person name="Gostincar C."/>
        </authorList>
    </citation>
    <scope>NUCLEOTIDE SEQUENCE</scope>
    <source>
        <strain evidence="2">EXF-13287</strain>
    </source>
</reference>
<keyword evidence="3" id="KW-1185">Reference proteome</keyword>
<feature type="region of interest" description="Disordered" evidence="1">
    <location>
        <begin position="1"/>
        <end position="27"/>
    </location>
</feature>
<name>A0AA38RDI2_9PEZI</name>